<evidence type="ECO:0000313" key="12">
    <source>
        <dbReference type="EMBL" id="KGM18498.1"/>
    </source>
</evidence>
<dbReference type="HAMAP" id="MF_00165">
    <property type="entry name" value="Thymidylate_kinase"/>
    <property type="match status" value="1"/>
</dbReference>
<dbReference type="Proteomes" id="UP000030145">
    <property type="component" value="Unassembled WGS sequence"/>
</dbReference>
<dbReference type="InterPro" id="IPR018095">
    <property type="entry name" value="Thymidylate_kin_CS"/>
</dbReference>
<dbReference type="GO" id="GO:0004798">
    <property type="term" value="F:dTMP kinase activity"/>
    <property type="evidence" value="ECO:0007669"/>
    <property type="project" value="UniProtKB-UniRule"/>
</dbReference>
<organism evidence="12 13">
    <name type="scientific">Corynebacterium auriscanis</name>
    <dbReference type="NCBI Taxonomy" id="99807"/>
    <lineage>
        <taxon>Bacteria</taxon>
        <taxon>Bacillati</taxon>
        <taxon>Actinomycetota</taxon>
        <taxon>Actinomycetes</taxon>
        <taxon>Mycobacteriales</taxon>
        <taxon>Corynebacteriaceae</taxon>
        <taxon>Corynebacterium</taxon>
    </lineage>
</organism>
<dbReference type="InterPro" id="IPR039430">
    <property type="entry name" value="Thymidylate_kin-like_dom"/>
</dbReference>
<evidence type="ECO:0000259" key="11">
    <source>
        <dbReference type="Pfam" id="PF02223"/>
    </source>
</evidence>
<evidence type="ECO:0000256" key="6">
    <source>
        <dbReference type="ARBA" id="ARBA00022741"/>
    </source>
</evidence>
<dbReference type="GO" id="GO:0005829">
    <property type="term" value="C:cytosol"/>
    <property type="evidence" value="ECO:0007669"/>
    <property type="project" value="TreeGrafter"/>
</dbReference>
<reference evidence="12 13" key="1">
    <citation type="submission" date="2014-10" db="EMBL/GenBank/DDBJ databases">
        <title>Whole Genome sequence of Corynebacterium auriscanis strain CIP 106629.</title>
        <authorList>
            <person name="Hassan S.S."/>
            <person name="Jamal S.B."/>
            <person name="Tiwari S."/>
            <person name="Oliveira L.D.C."/>
            <person name="Souza F."/>
            <person name="Mariano D.C."/>
            <person name="Almeida S."/>
            <person name="Dorella F."/>
            <person name="Pereira F."/>
            <person name="Carvalho A."/>
            <person name="Leal C.A."/>
            <person name="Soares S.D.C."/>
            <person name="Figueiredo H.C."/>
            <person name="Silva A."/>
            <person name="Azevedo V.A."/>
        </authorList>
    </citation>
    <scope>NUCLEOTIDE SEQUENCE [LARGE SCALE GENOMIC DNA]</scope>
    <source>
        <strain evidence="12 13">CIP 106629</strain>
    </source>
</reference>
<dbReference type="EMBL" id="JRVJ01000011">
    <property type="protein sequence ID" value="KGM18498.1"/>
    <property type="molecule type" value="Genomic_DNA"/>
</dbReference>
<dbReference type="GO" id="GO:0006233">
    <property type="term" value="P:dTDP biosynthetic process"/>
    <property type="evidence" value="ECO:0007669"/>
    <property type="project" value="InterPro"/>
</dbReference>
<comment type="function">
    <text evidence="10">Phosphorylation of dTMP to form dTDP in both de novo and salvage pathways of dTTP synthesis.</text>
</comment>
<keyword evidence="4 10" id="KW-0808">Transferase</keyword>
<evidence type="ECO:0000256" key="10">
    <source>
        <dbReference type="HAMAP-Rule" id="MF_00165"/>
    </source>
</evidence>
<gene>
    <name evidence="10" type="primary">tmk</name>
    <name evidence="12" type="ORF">MA47_07170</name>
</gene>
<dbReference type="PROSITE" id="PS01331">
    <property type="entry name" value="THYMIDYLATE_KINASE"/>
    <property type="match status" value="1"/>
</dbReference>
<dbReference type="CDD" id="cd01672">
    <property type="entry name" value="TMPK"/>
    <property type="match status" value="1"/>
</dbReference>
<comment type="caution">
    <text evidence="12">The sequence shown here is derived from an EMBL/GenBank/DDBJ whole genome shotgun (WGS) entry which is preliminary data.</text>
</comment>
<name>A0A0A2DH74_9CORY</name>
<feature type="domain" description="Thymidylate kinase-like" evidence="11">
    <location>
        <begin position="5"/>
        <end position="166"/>
    </location>
</feature>
<dbReference type="SUPFAM" id="SSF52540">
    <property type="entry name" value="P-loop containing nucleoside triphosphate hydrolases"/>
    <property type="match status" value="1"/>
</dbReference>
<dbReference type="PANTHER" id="PTHR10344">
    <property type="entry name" value="THYMIDYLATE KINASE"/>
    <property type="match status" value="1"/>
</dbReference>
<proteinExistence type="inferred from homology"/>
<keyword evidence="5 10" id="KW-0545">Nucleotide biosynthesis</keyword>
<evidence type="ECO:0000256" key="2">
    <source>
        <dbReference type="ARBA" id="ARBA00012980"/>
    </source>
</evidence>
<evidence type="ECO:0000256" key="3">
    <source>
        <dbReference type="ARBA" id="ARBA00017144"/>
    </source>
</evidence>
<dbReference type="EC" id="2.7.4.9" evidence="2 10"/>
<dbReference type="RefSeq" id="WP_035114805.1">
    <property type="nucleotide sequence ID" value="NZ_CP047046.1"/>
</dbReference>
<dbReference type="GO" id="GO:0006235">
    <property type="term" value="P:dTTP biosynthetic process"/>
    <property type="evidence" value="ECO:0007669"/>
    <property type="project" value="UniProtKB-UniRule"/>
</dbReference>
<dbReference type="Gene3D" id="3.40.50.300">
    <property type="entry name" value="P-loop containing nucleotide triphosphate hydrolases"/>
    <property type="match status" value="1"/>
</dbReference>
<comment type="similarity">
    <text evidence="1 10">Belongs to the thymidylate kinase family.</text>
</comment>
<evidence type="ECO:0000256" key="8">
    <source>
        <dbReference type="ARBA" id="ARBA00022840"/>
    </source>
</evidence>
<dbReference type="GO" id="GO:0005524">
    <property type="term" value="F:ATP binding"/>
    <property type="evidence" value="ECO:0007669"/>
    <property type="project" value="UniProtKB-UniRule"/>
</dbReference>
<evidence type="ECO:0000256" key="5">
    <source>
        <dbReference type="ARBA" id="ARBA00022727"/>
    </source>
</evidence>
<keyword evidence="6 10" id="KW-0547">Nucleotide-binding</keyword>
<keyword evidence="8 10" id="KW-0067">ATP-binding</keyword>
<dbReference type="Pfam" id="PF02223">
    <property type="entry name" value="Thymidylate_kin"/>
    <property type="match status" value="1"/>
</dbReference>
<evidence type="ECO:0000256" key="9">
    <source>
        <dbReference type="ARBA" id="ARBA00048743"/>
    </source>
</evidence>
<dbReference type="NCBIfam" id="NF005923">
    <property type="entry name" value="PRK07933.1"/>
    <property type="match status" value="1"/>
</dbReference>
<dbReference type="InterPro" id="IPR018094">
    <property type="entry name" value="Thymidylate_kinase"/>
</dbReference>
<evidence type="ECO:0000313" key="13">
    <source>
        <dbReference type="Proteomes" id="UP000030145"/>
    </source>
</evidence>
<dbReference type="PANTHER" id="PTHR10344:SF4">
    <property type="entry name" value="UMP-CMP KINASE 2, MITOCHONDRIAL"/>
    <property type="match status" value="1"/>
</dbReference>
<evidence type="ECO:0000256" key="1">
    <source>
        <dbReference type="ARBA" id="ARBA00009776"/>
    </source>
</evidence>
<evidence type="ECO:0000256" key="7">
    <source>
        <dbReference type="ARBA" id="ARBA00022777"/>
    </source>
</evidence>
<protein>
    <recommendedName>
        <fullName evidence="3 10">Thymidylate kinase</fullName>
        <ecNumber evidence="2 10">2.7.4.9</ecNumber>
    </recommendedName>
    <alternativeName>
        <fullName evidence="10">dTMP kinase</fullName>
    </alternativeName>
</protein>
<keyword evidence="7 10" id="KW-0418">Kinase</keyword>
<accession>A0A0A2DH74</accession>
<evidence type="ECO:0000256" key="4">
    <source>
        <dbReference type="ARBA" id="ARBA00022679"/>
    </source>
</evidence>
<comment type="catalytic activity">
    <reaction evidence="9 10">
        <text>dTMP + ATP = dTDP + ADP</text>
        <dbReference type="Rhea" id="RHEA:13517"/>
        <dbReference type="ChEBI" id="CHEBI:30616"/>
        <dbReference type="ChEBI" id="CHEBI:58369"/>
        <dbReference type="ChEBI" id="CHEBI:63528"/>
        <dbReference type="ChEBI" id="CHEBI:456216"/>
        <dbReference type="EC" id="2.7.4.9"/>
    </reaction>
</comment>
<keyword evidence="13" id="KW-1185">Reference proteome</keyword>
<dbReference type="InterPro" id="IPR027417">
    <property type="entry name" value="P-loop_NTPase"/>
</dbReference>
<dbReference type="GO" id="GO:0006227">
    <property type="term" value="P:dUDP biosynthetic process"/>
    <property type="evidence" value="ECO:0007669"/>
    <property type="project" value="TreeGrafter"/>
</dbReference>
<sequence length="233" mass="25184">MIIAFEGVDGAGKNTLVTAVEEELIAREIPVARVGFPRYEQSIHAQLAQAALYGQMGDLLESVHGMATMFALDRAEVAEDLAAFSADGYVLILDRYVASNAAYSSARLHSSSDPTTATAVVDWVADLEFGTLGSPSPDLQVLVDVDAHVAQDRVAHRAHEDSTRAQDRYEANSQLQVDTVAAYRRLAQDSWASEWLVVNFDHGADVKQCAHTVVDTIAGKLSHEDTLADDNGK</sequence>
<dbReference type="GeneID" id="300553455"/>
<comment type="caution">
    <text evidence="10">Lacks conserved residue(s) required for the propagation of feature annotation.</text>
</comment>
<dbReference type="AlphaFoldDB" id="A0A0A2DH74"/>